<dbReference type="eggNOG" id="COG2755">
    <property type="taxonomic scope" value="Bacteria"/>
</dbReference>
<keyword evidence="3" id="KW-1185">Reference proteome</keyword>
<evidence type="ECO:0000313" key="3">
    <source>
        <dbReference type="Proteomes" id="UP000012015"/>
    </source>
</evidence>
<dbReference type="Gene3D" id="3.40.50.1110">
    <property type="entry name" value="SGNH hydrolase"/>
    <property type="match status" value="1"/>
</dbReference>
<dbReference type="PANTHER" id="PTHR30383:SF24">
    <property type="entry name" value="THIOESTERASE 1_PROTEASE 1_LYSOPHOSPHOLIPASE L1"/>
    <property type="match status" value="1"/>
</dbReference>
<dbReference type="InterPro" id="IPR051532">
    <property type="entry name" value="Ester_Hydrolysis_Enzymes"/>
</dbReference>
<dbReference type="PANTHER" id="PTHR30383">
    <property type="entry name" value="THIOESTERASE 1/PROTEASE 1/LYSOPHOSPHOLIPASE L1"/>
    <property type="match status" value="1"/>
</dbReference>
<dbReference type="CDD" id="cd01836">
    <property type="entry name" value="FeeA_FeeB_like"/>
    <property type="match status" value="1"/>
</dbReference>
<protein>
    <submittedName>
        <fullName evidence="2">Lipase/acylhydrolase</fullName>
    </submittedName>
</protein>
<gene>
    <name evidence="2" type="ORF">ADIAG_01707</name>
</gene>
<proteinExistence type="predicted"/>
<accession>M7NK83</accession>
<evidence type="ECO:0000313" key="2">
    <source>
        <dbReference type="EMBL" id="EMQ98948.1"/>
    </source>
</evidence>
<reference evidence="2 3" key="1">
    <citation type="journal article" date="2013" name="Genome Announc.">
        <title>Draft Genome Sequence of Arthrobacter gangotriensis Strain Lz1yT, Isolated from a Penguin Rookery Soil Sample Collected in Antarctica, near the Indian Station Dakshin Gangotri.</title>
        <authorList>
            <person name="Shivaji S."/>
            <person name="Ara S."/>
            <person name="Bandi S."/>
            <person name="Singh A."/>
            <person name="Kumar Pinnaka A."/>
        </authorList>
    </citation>
    <scope>NUCLEOTIDE SEQUENCE [LARGE SCALE GENOMIC DNA]</scope>
    <source>
        <strain evidence="2 3">Lz1y</strain>
    </source>
</reference>
<dbReference type="InterPro" id="IPR036514">
    <property type="entry name" value="SGNH_hydro_sf"/>
</dbReference>
<sequence length="270" mass="29268">MDGPATDVQWWEACRAMKPFVGNERMRGGFLNAVQVGPAFVQGRRIAKHMPWLQEAGGPNRGLVDVDRNGRAVFRLLVLGDSNVAGTGAPTHEVALTGQLAVDISAHRHVPVAWEAVGARGATMEHIRTEELGLVQEHDPDMVILVAGANDAMAGRSLTRWEHDLRAVLAVFVDQSRGREILVAGVPPFRYFPALRAPLNEFLDRRAGLLDEATAAVCAELGVVFVSFAQAPPLDEAFFAADRFHPSVAGYGHWAGFLLNALQQHRDGTG</sequence>
<evidence type="ECO:0000259" key="1">
    <source>
        <dbReference type="Pfam" id="PF13472"/>
    </source>
</evidence>
<dbReference type="GO" id="GO:0004622">
    <property type="term" value="F:phosphatidylcholine lysophospholipase activity"/>
    <property type="evidence" value="ECO:0007669"/>
    <property type="project" value="TreeGrafter"/>
</dbReference>
<dbReference type="Proteomes" id="UP000012015">
    <property type="component" value="Unassembled WGS sequence"/>
</dbReference>
<organism evidence="2 3">
    <name type="scientific">Paeniglutamicibacter gangotriensis Lz1y</name>
    <dbReference type="NCBI Taxonomy" id="1276920"/>
    <lineage>
        <taxon>Bacteria</taxon>
        <taxon>Bacillati</taxon>
        <taxon>Actinomycetota</taxon>
        <taxon>Actinomycetes</taxon>
        <taxon>Micrococcales</taxon>
        <taxon>Micrococcaceae</taxon>
        <taxon>Paeniglutamicibacter</taxon>
    </lineage>
</organism>
<dbReference type="STRING" id="1276920.ADIAG_01707"/>
<keyword evidence="2" id="KW-0378">Hydrolase</keyword>
<dbReference type="Pfam" id="PF13472">
    <property type="entry name" value="Lipase_GDSL_2"/>
    <property type="match status" value="1"/>
</dbReference>
<dbReference type="EMBL" id="AOCK01000004">
    <property type="protein sequence ID" value="EMQ98948.1"/>
    <property type="molecule type" value="Genomic_DNA"/>
</dbReference>
<dbReference type="PATRIC" id="fig|1276920.7.peg.1708"/>
<name>M7NK83_9MICC</name>
<comment type="caution">
    <text evidence="2">The sequence shown here is derived from an EMBL/GenBank/DDBJ whole genome shotgun (WGS) entry which is preliminary data.</text>
</comment>
<dbReference type="AlphaFoldDB" id="M7NK83"/>
<feature type="domain" description="SGNH hydrolase-type esterase" evidence="1">
    <location>
        <begin position="78"/>
        <end position="251"/>
    </location>
</feature>
<dbReference type="InterPro" id="IPR013830">
    <property type="entry name" value="SGNH_hydro"/>
</dbReference>
<dbReference type="SUPFAM" id="SSF52266">
    <property type="entry name" value="SGNH hydrolase"/>
    <property type="match status" value="1"/>
</dbReference>